<evidence type="ECO:0000313" key="2">
    <source>
        <dbReference type="Proteomes" id="UP000828048"/>
    </source>
</evidence>
<sequence>MSDPLAICLISLHKFSRKFIQRLNALRTNLNHRRDRRKQPPPKRMLSDLTSSFSSIENQLKLVFEFLDANGDGKLSPVELREVLLRLGHDKSVAEKEAEWMVKEMDRDGDGLVDIDEFMDVVNFDDKAGGEKELGGGGGGGGGELMDAFMIFDKDKNGFISAKELQRVLVSLGCGNCSLRECRKMIKGVDRDGNGLVDFEEFRSMMSIG</sequence>
<dbReference type="EMBL" id="CM037157">
    <property type="protein sequence ID" value="KAH7849408.1"/>
    <property type="molecule type" value="Genomic_DNA"/>
</dbReference>
<keyword evidence="2" id="KW-1185">Reference proteome</keyword>
<proteinExistence type="predicted"/>
<comment type="caution">
    <text evidence="1">The sequence shown here is derived from an EMBL/GenBank/DDBJ whole genome shotgun (WGS) entry which is preliminary data.</text>
</comment>
<dbReference type="Proteomes" id="UP000828048">
    <property type="component" value="Chromosome 7"/>
</dbReference>
<gene>
    <name evidence="1" type="ORF">Vadar_017393</name>
</gene>
<organism evidence="1 2">
    <name type="scientific">Vaccinium darrowii</name>
    <dbReference type="NCBI Taxonomy" id="229202"/>
    <lineage>
        <taxon>Eukaryota</taxon>
        <taxon>Viridiplantae</taxon>
        <taxon>Streptophyta</taxon>
        <taxon>Embryophyta</taxon>
        <taxon>Tracheophyta</taxon>
        <taxon>Spermatophyta</taxon>
        <taxon>Magnoliopsida</taxon>
        <taxon>eudicotyledons</taxon>
        <taxon>Gunneridae</taxon>
        <taxon>Pentapetalae</taxon>
        <taxon>asterids</taxon>
        <taxon>Ericales</taxon>
        <taxon>Ericaceae</taxon>
        <taxon>Vaccinioideae</taxon>
        <taxon>Vaccinieae</taxon>
        <taxon>Vaccinium</taxon>
    </lineage>
</organism>
<evidence type="ECO:0000313" key="1">
    <source>
        <dbReference type="EMBL" id="KAH7849408.1"/>
    </source>
</evidence>
<reference evidence="1 2" key="1">
    <citation type="journal article" date="2021" name="Hortic Res">
        <title>High-quality reference genome and annotation aids understanding of berry development for evergreen blueberry (Vaccinium darrowii).</title>
        <authorList>
            <person name="Yu J."/>
            <person name="Hulse-Kemp A.M."/>
            <person name="Babiker E."/>
            <person name="Staton M."/>
        </authorList>
    </citation>
    <scope>NUCLEOTIDE SEQUENCE [LARGE SCALE GENOMIC DNA]</scope>
    <source>
        <strain evidence="2">cv. NJ 8807/NJ 8810</strain>
        <tissue evidence="1">Young leaf</tissue>
    </source>
</reference>
<accession>A0ACB7Y777</accession>
<name>A0ACB7Y777_9ERIC</name>
<protein>
    <submittedName>
        <fullName evidence="1">Uncharacterized protein</fullName>
    </submittedName>
</protein>